<sequence length="281" mass="32344">MMKKMSSLWGALYVMRKFKRVQRYKGGDSTFNAFMENPSRNRYADIKCLDSTRVILKDRSNDYIHANWVKGFDGKRFICAQRFLEVCRSFYLDKVIAQAPLESTIGDFWHMIVQENCRTIIMLCSLIEDEKEKCAQYYPTSVGASFSVEDTQITLVEQKQEEDLTISRWDVKQKDKSLTVRHLQCPTWPDHMAPKRAVVALSLHQEILANKDNPILVHCSAGIGRTCTIDGVLSSSNPLMVSFREAYEGLVEKALDIRKKLKEKREETTNDTKDKVNPTEA</sequence>
<dbReference type="Proteomes" id="UP000271162">
    <property type="component" value="Unassembled WGS sequence"/>
</dbReference>
<dbReference type="OMA" id="TENCAEY"/>
<evidence type="ECO:0000313" key="4">
    <source>
        <dbReference type="EMBL" id="VDL82288.1"/>
    </source>
</evidence>
<dbReference type="GO" id="GO:0004725">
    <property type="term" value="F:protein tyrosine phosphatase activity"/>
    <property type="evidence" value="ECO:0007669"/>
    <property type="project" value="InterPro"/>
</dbReference>
<dbReference type="AlphaFoldDB" id="A0A0N4YMX5"/>
<dbReference type="InterPro" id="IPR000242">
    <property type="entry name" value="PTP_cat"/>
</dbReference>
<name>A0A0N4YMX5_NIPBR</name>
<dbReference type="Gene3D" id="3.90.190.10">
    <property type="entry name" value="Protein tyrosine phosphatase superfamily"/>
    <property type="match status" value="1"/>
</dbReference>
<evidence type="ECO:0000313" key="5">
    <source>
        <dbReference type="Proteomes" id="UP000271162"/>
    </source>
</evidence>
<dbReference type="PANTHER" id="PTHR46163">
    <property type="entry name" value="TYROSINE-PROTEIN PHOSPHATASE-RELATED"/>
    <property type="match status" value="1"/>
</dbReference>
<protein>
    <submittedName>
        <fullName evidence="6">Protein-tyrosine phosphatase</fullName>
    </submittedName>
</protein>
<gene>
    <name evidence="4" type="ORF">NBR_LOCUS18563</name>
</gene>
<feature type="domain" description="Tyrosine specific protein phosphatases" evidence="3">
    <location>
        <begin position="202"/>
        <end position="229"/>
    </location>
</feature>
<dbReference type="InterPro" id="IPR029021">
    <property type="entry name" value="Prot-tyrosine_phosphatase-like"/>
</dbReference>
<dbReference type="EMBL" id="UYSL01023517">
    <property type="protein sequence ID" value="VDL82288.1"/>
    <property type="molecule type" value="Genomic_DNA"/>
</dbReference>
<dbReference type="CDD" id="cd00047">
    <property type="entry name" value="PTPc"/>
    <property type="match status" value="1"/>
</dbReference>
<evidence type="ECO:0000256" key="1">
    <source>
        <dbReference type="SAM" id="MobiDB-lite"/>
    </source>
</evidence>
<dbReference type="WBParaSite" id="NBR_0001856201-mRNA-1">
    <property type="protein sequence ID" value="NBR_0001856201-mRNA-1"/>
    <property type="gene ID" value="NBR_0001856201"/>
</dbReference>
<reference evidence="6" key="1">
    <citation type="submission" date="2017-02" db="UniProtKB">
        <authorList>
            <consortium name="WormBaseParasite"/>
        </authorList>
    </citation>
    <scope>IDENTIFICATION</scope>
</reference>
<dbReference type="PANTHER" id="PTHR46163:SF5">
    <property type="entry name" value="TYROSINE-PROTEIN PHOSPHATASE"/>
    <property type="match status" value="1"/>
</dbReference>
<evidence type="ECO:0000259" key="3">
    <source>
        <dbReference type="PROSITE" id="PS50056"/>
    </source>
</evidence>
<keyword evidence="5" id="KW-1185">Reference proteome</keyword>
<dbReference type="SMART" id="SM00404">
    <property type="entry name" value="PTPc_motif"/>
    <property type="match status" value="1"/>
</dbReference>
<proteinExistence type="predicted"/>
<accession>A0A0N4YMX5</accession>
<dbReference type="PROSITE" id="PS50056">
    <property type="entry name" value="TYR_PHOSPHATASE_2"/>
    <property type="match status" value="1"/>
</dbReference>
<dbReference type="InterPro" id="IPR000387">
    <property type="entry name" value="Tyr_Pase_dom"/>
</dbReference>
<dbReference type="Pfam" id="PF00102">
    <property type="entry name" value="Y_phosphatase"/>
    <property type="match status" value="1"/>
</dbReference>
<dbReference type="InterPro" id="IPR003595">
    <property type="entry name" value="Tyr_Pase_cat"/>
</dbReference>
<dbReference type="SMART" id="SM00194">
    <property type="entry name" value="PTPc"/>
    <property type="match status" value="1"/>
</dbReference>
<organism evidence="6">
    <name type="scientific">Nippostrongylus brasiliensis</name>
    <name type="common">Rat hookworm</name>
    <dbReference type="NCBI Taxonomy" id="27835"/>
    <lineage>
        <taxon>Eukaryota</taxon>
        <taxon>Metazoa</taxon>
        <taxon>Ecdysozoa</taxon>
        <taxon>Nematoda</taxon>
        <taxon>Chromadorea</taxon>
        <taxon>Rhabditida</taxon>
        <taxon>Rhabditina</taxon>
        <taxon>Rhabditomorpha</taxon>
        <taxon>Strongyloidea</taxon>
        <taxon>Heligmosomidae</taxon>
        <taxon>Nippostrongylus</taxon>
    </lineage>
</organism>
<evidence type="ECO:0000313" key="6">
    <source>
        <dbReference type="WBParaSite" id="NBR_0001856201-mRNA-1"/>
    </source>
</evidence>
<feature type="domain" description="Tyrosine-protein phosphatase" evidence="2">
    <location>
        <begin position="14"/>
        <end position="229"/>
    </location>
</feature>
<dbReference type="SUPFAM" id="SSF52799">
    <property type="entry name" value="(Phosphotyrosine protein) phosphatases II"/>
    <property type="match status" value="1"/>
</dbReference>
<dbReference type="STRING" id="27835.A0A0N4YMX5"/>
<reference evidence="4 5" key="2">
    <citation type="submission" date="2018-11" db="EMBL/GenBank/DDBJ databases">
        <authorList>
            <consortium name="Pathogen Informatics"/>
        </authorList>
    </citation>
    <scope>NUCLEOTIDE SEQUENCE [LARGE SCALE GENOMIC DNA]</scope>
</reference>
<feature type="region of interest" description="Disordered" evidence="1">
    <location>
        <begin position="261"/>
        <end position="281"/>
    </location>
</feature>
<dbReference type="InterPro" id="IPR052782">
    <property type="entry name" value="Oocyte-zygote_transition_reg"/>
</dbReference>
<dbReference type="PRINTS" id="PR00700">
    <property type="entry name" value="PRTYPHPHTASE"/>
</dbReference>
<evidence type="ECO:0000259" key="2">
    <source>
        <dbReference type="PROSITE" id="PS50055"/>
    </source>
</evidence>
<dbReference type="PROSITE" id="PS50055">
    <property type="entry name" value="TYR_PHOSPHATASE_PTP"/>
    <property type="match status" value="1"/>
</dbReference>